<dbReference type="SUPFAM" id="SSF52540">
    <property type="entry name" value="P-loop containing nucleoside triphosphate hydrolases"/>
    <property type="match status" value="2"/>
</dbReference>
<feature type="compositionally biased region" description="Basic residues" evidence="5">
    <location>
        <begin position="1"/>
        <end position="10"/>
    </location>
</feature>
<evidence type="ECO:0000256" key="1">
    <source>
        <dbReference type="ARBA" id="ARBA00004123"/>
    </source>
</evidence>
<dbReference type="Pfam" id="PF08701">
    <property type="entry name" value="GN3L_Grn1"/>
    <property type="match status" value="1"/>
</dbReference>
<protein>
    <recommendedName>
        <fullName evidence="10">CP-type G domain-containing protein</fullName>
    </recommendedName>
</protein>
<comment type="caution">
    <text evidence="8">The sequence shown here is derived from an EMBL/GenBank/DDBJ whole genome shotgun (WGS) entry which is preliminary data.</text>
</comment>
<keyword evidence="3" id="KW-0342">GTP-binding</keyword>
<dbReference type="PANTHER" id="PTHR11089">
    <property type="entry name" value="GTP-BINDING PROTEIN-RELATED"/>
    <property type="match status" value="1"/>
</dbReference>
<feature type="compositionally biased region" description="Acidic residues" evidence="5">
    <location>
        <begin position="93"/>
        <end position="111"/>
    </location>
</feature>
<evidence type="ECO:0000259" key="6">
    <source>
        <dbReference type="Pfam" id="PF01926"/>
    </source>
</evidence>
<dbReference type="InterPro" id="IPR023179">
    <property type="entry name" value="GTP-bd_ortho_bundle_sf"/>
</dbReference>
<dbReference type="InterPro" id="IPR014813">
    <property type="entry name" value="Gnl3_N_dom"/>
</dbReference>
<dbReference type="GO" id="GO:0005730">
    <property type="term" value="C:nucleolus"/>
    <property type="evidence" value="ECO:0007669"/>
    <property type="project" value="TreeGrafter"/>
</dbReference>
<keyword evidence="9" id="KW-1185">Reference proteome</keyword>
<dbReference type="Pfam" id="PF01926">
    <property type="entry name" value="MMR_HSR1"/>
    <property type="match status" value="1"/>
</dbReference>
<name>A0AAD2GV20_9AGAR</name>
<keyword evidence="4" id="KW-0539">Nucleus</keyword>
<evidence type="ECO:0000256" key="3">
    <source>
        <dbReference type="ARBA" id="ARBA00023134"/>
    </source>
</evidence>
<feature type="compositionally biased region" description="Acidic residues" evidence="5">
    <location>
        <begin position="552"/>
        <end position="602"/>
    </location>
</feature>
<evidence type="ECO:0000256" key="5">
    <source>
        <dbReference type="SAM" id="MobiDB-lite"/>
    </source>
</evidence>
<feature type="compositionally biased region" description="Basic and acidic residues" evidence="5">
    <location>
        <begin position="13"/>
        <end position="25"/>
    </location>
</feature>
<dbReference type="Gene3D" id="1.10.1580.10">
    <property type="match status" value="1"/>
</dbReference>
<dbReference type="InterPro" id="IPR050755">
    <property type="entry name" value="TRAFAC_YlqF/YawG_RiboMat"/>
</dbReference>
<comment type="subcellular location">
    <subcellularLocation>
        <location evidence="1">Nucleus</location>
    </subcellularLocation>
</comment>
<sequence length="683" mass="74737">MPRIRKKTSNRVKINDRHKLQTRIRDSKKKKAKAAKKNPQWKSKHKKDPGIPNTFPYKDQVLAEIAEQRRLAAEDKQRKKDEKKLQKKAALESDAEDVSTDEMEVDEDGAEDEGDALAEVKALGLAQGFDGIASLSAKRVSTSKVREREKSKPVVEEEEEEETPVLMNPELPNLKSVLDAADVVLQVLDARDPLPFRSSHLEELAAAKSGCKVAFVLNKIGKSIRLFSSPRLRLNSILDTSPREAVAAWTTHLRTVQPTFPFRSSTRFMPLGSEAIMADKGKGKSKASPNDALGQSAILDFLADCASSKKGDAPLTVAVVGLTNSGKSSLINSLIQKSALPIYTLATSSRGPTTTSYAQEVVLDIKGKQIRLVDTPGLAWEIPSGVSDDEDEDSANAVNDARARDILLRSKGRIDRLKDPVMAAQHIVSRTNAEDLMLMYSLPAFSAGDMDAFLSSVARAHHLVKKRGELDLTGAARIVLRDWNTGKLPRYTVPATSSAGSASLSAADESLLATLQMRKDFRKARGLVKLTLGAIETRRAVLDEDWTASAVGDDDVSEDEGEDEDEDEDEDDAGVQNDDDESIEEEAEDEEDDGEEEEEEEIVVPLSGKQKRKRAAEQAKPRKKVVFAPEPKSSKQARSAASKTPKLRDTAVRSKKIAANVGSKSQKTAGAPGPEEYNFSQFF</sequence>
<feature type="region of interest" description="Disordered" evidence="5">
    <location>
        <begin position="71"/>
        <end position="111"/>
    </location>
</feature>
<evidence type="ECO:0000313" key="8">
    <source>
        <dbReference type="EMBL" id="CAK5262652.1"/>
    </source>
</evidence>
<evidence type="ECO:0000313" key="9">
    <source>
        <dbReference type="Proteomes" id="UP001295794"/>
    </source>
</evidence>
<dbReference type="InterPro" id="IPR027417">
    <property type="entry name" value="P-loop_NTPase"/>
</dbReference>
<reference evidence="8" key="1">
    <citation type="submission" date="2023-11" db="EMBL/GenBank/DDBJ databases">
        <authorList>
            <person name="De Vega J J."/>
            <person name="De Vega J J."/>
        </authorList>
    </citation>
    <scope>NUCLEOTIDE SEQUENCE</scope>
</reference>
<feature type="compositionally biased region" description="Basic and acidic residues" evidence="5">
    <location>
        <begin position="144"/>
        <end position="155"/>
    </location>
</feature>
<keyword evidence="2" id="KW-0547">Nucleotide-binding</keyword>
<dbReference type="Gene3D" id="3.40.50.300">
    <property type="entry name" value="P-loop containing nucleotide triphosphate hydrolases"/>
    <property type="match status" value="1"/>
</dbReference>
<organism evidence="8 9">
    <name type="scientific">Mycena citricolor</name>
    <dbReference type="NCBI Taxonomy" id="2018698"/>
    <lineage>
        <taxon>Eukaryota</taxon>
        <taxon>Fungi</taxon>
        <taxon>Dikarya</taxon>
        <taxon>Basidiomycota</taxon>
        <taxon>Agaricomycotina</taxon>
        <taxon>Agaricomycetes</taxon>
        <taxon>Agaricomycetidae</taxon>
        <taxon>Agaricales</taxon>
        <taxon>Marasmiineae</taxon>
        <taxon>Mycenaceae</taxon>
        <taxon>Mycena</taxon>
    </lineage>
</organism>
<feature type="compositionally biased region" description="Basic and acidic residues" evidence="5">
    <location>
        <begin position="71"/>
        <end position="84"/>
    </location>
</feature>
<feature type="domain" description="Guanine nucleotide-binding protein-like 3 N-terminal" evidence="7">
    <location>
        <begin position="15"/>
        <end position="89"/>
    </location>
</feature>
<evidence type="ECO:0000256" key="2">
    <source>
        <dbReference type="ARBA" id="ARBA00022741"/>
    </source>
</evidence>
<dbReference type="GO" id="GO:0005525">
    <property type="term" value="F:GTP binding"/>
    <property type="evidence" value="ECO:0007669"/>
    <property type="project" value="UniProtKB-KW"/>
</dbReference>
<gene>
    <name evidence="8" type="ORF">MYCIT1_LOCUS1542</name>
</gene>
<feature type="domain" description="G" evidence="6">
    <location>
        <begin position="316"/>
        <end position="401"/>
    </location>
</feature>
<feature type="region of interest" description="Disordered" evidence="5">
    <location>
        <begin position="1"/>
        <end position="56"/>
    </location>
</feature>
<feature type="region of interest" description="Disordered" evidence="5">
    <location>
        <begin position="144"/>
        <end position="164"/>
    </location>
</feature>
<evidence type="ECO:0008006" key="10">
    <source>
        <dbReference type="Google" id="ProtNLM"/>
    </source>
</evidence>
<feature type="compositionally biased region" description="Basic residues" evidence="5">
    <location>
        <begin position="26"/>
        <end position="36"/>
    </location>
</feature>
<dbReference type="AlphaFoldDB" id="A0AAD2GV20"/>
<feature type="compositionally biased region" description="Low complexity" evidence="5">
    <location>
        <begin position="634"/>
        <end position="643"/>
    </location>
</feature>
<dbReference type="Proteomes" id="UP001295794">
    <property type="component" value="Unassembled WGS sequence"/>
</dbReference>
<dbReference type="InterPro" id="IPR006073">
    <property type="entry name" value="GTP-bd"/>
</dbReference>
<dbReference type="PANTHER" id="PTHR11089:SF30">
    <property type="entry name" value="GUANINE NUCLEOTIDE-BINDING PROTEIN-LIKE 3 HOMOLOG"/>
    <property type="match status" value="1"/>
</dbReference>
<evidence type="ECO:0000256" key="4">
    <source>
        <dbReference type="ARBA" id="ARBA00023242"/>
    </source>
</evidence>
<dbReference type="EMBL" id="CAVNYO010000022">
    <property type="protein sequence ID" value="CAK5262652.1"/>
    <property type="molecule type" value="Genomic_DNA"/>
</dbReference>
<evidence type="ECO:0000259" key="7">
    <source>
        <dbReference type="Pfam" id="PF08701"/>
    </source>
</evidence>
<accession>A0AAD2GV20</accession>
<feature type="region of interest" description="Disordered" evidence="5">
    <location>
        <begin position="546"/>
        <end position="683"/>
    </location>
</feature>
<proteinExistence type="predicted"/>